<dbReference type="Gene3D" id="3.30.1380.20">
    <property type="entry name" value="Trafficking protein particle complex subunit 3"/>
    <property type="match status" value="1"/>
</dbReference>
<dbReference type="InterPro" id="IPR010523">
    <property type="entry name" value="XylR_N"/>
</dbReference>
<dbReference type="EMBL" id="QPJD01000028">
    <property type="protein sequence ID" value="RCW40882.1"/>
    <property type="molecule type" value="Genomic_DNA"/>
</dbReference>
<protein>
    <submittedName>
        <fullName evidence="2">DNA-binding PucR family transcriptional regulator</fullName>
    </submittedName>
</protein>
<organism evidence="2 3">
    <name type="scientific">Paenibacillus prosopidis</name>
    <dbReference type="NCBI Taxonomy" id="630520"/>
    <lineage>
        <taxon>Bacteria</taxon>
        <taxon>Bacillati</taxon>
        <taxon>Bacillota</taxon>
        <taxon>Bacilli</taxon>
        <taxon>Bacillales</taxon>
        <taxon>Paenibacillaceae</taxon>
        <taxon>Paenibacillus</taxon>
    </lineage>
</organism>
<dbReference type="PANTHER" id="PTHR33744:SF1">
    <property type="entry name" value="DNA-BINDING TRANSCRIPTIONAL ACTIVATOR ADER"/>
    <property type="match status" value="1"/>
</dbReference>
<evidence type="ECO:0000313" key="3">
    <source>
        <dbReference type="Proteomes" id="UP000252415"/>
    </source>
</evidence>
<dbReference type="GO" id="GO:0003677">
    <property type="term" value="F:DNA binding"/>
    <property type="evidence" value="ECO:0007669"/>
    <property type="project" value="UniProtKB-KW"/>
</dbReference>
<dbReference type="RefSeq" id="WP_181873718.1">
    <property type="nucleotide sequence ID" value="NZ_QPJD01000028.1"/>
</dbReference>
<dbReference type="Pfam" id="PF06505">
    <property type="entry name" value="XylR_N"/>
    <property type="match status" value="1"/>
</dbReference>
<dbReference type="InterPro" id="IPR004096">
    <property type="entry name" value="V4R"/>
</dbReference>
<sequence>MNNQIDHIYNPSLSNIVITSHSFGLLRKALFDNLGKNKAKGFLMRFGRDLGTNKAKEMISVNKSHEYLVEMSTIIHIQLGHVSAVEKTGKGRFLENNKVEFTDAIGKWIDSFEAKLHLENHGLSDECSCYVLSGYASGYMSEIYHADIFVKEFTCRAKGDADCTFEVNTREYWEQNLGEDVAIYDDQTILDELEDTYDQLLLKNQLLDKITNYHNKLTDCVAQERALEHVIRTAFEILNIPIVIEDLNKNIIILYGTERNTYQKLIKHNKKTNRTIETRNRTTYEQIGQSYIMTTPIYLENKLFAKCSFIYLDAQITDENDYLFLERLATASALCFLNEKISFETAERLKISILDRLINKQISSITEITSQLKYVSPKLRGPFITLSMKCETPKNHLKPIDLYDQLLQFSKILKYYLIESLLSQHRDEIVILVFSAKDVSSFLKSMNLVLVQTEKNNPDIQYKVGISQPFHDLNQFDAFLKQAEQALHFPRLQKMIRFDEIGFLGTLLQGANMNSLKEIARKELSLLLEPGEKYKELLYTLYIYLVNGGKLEKTMQDLSLSIGGIQYRVHKIEEIIQKDLRNFPTASYLLLLIEALIATGDLKMEREPLF</sequence>
<dbReference type="SUPFAM" id="SSF111126">
    <property type="entry name" value="Ligand-binding domain in the NO signalling and Golgi transport"/>
    <property type="match status" value="1"/>
</dbReference>
<dbReference type="InterPro" id="IPR042070">
    <property type="entry name" value="PucR_C-HTH_sf"/>
</dbReference>
<dbReference type="Pfam" id="PF13556">
    <property type="entry name" value="HTH_30"/>
    <property type="match status" value="1"/>
</dbReference>
<evidence type="ECO:0000259" key="1">
    <source>
        <dbReference type="SMART" id="SM00989"/>
    </source>
</evidence>
<dbReference type="PANTHER" id="PTHR33744">
    <property type="entry name" value="CARBOHYDRATE DIACID REGULATOR"/>
    <property type="match status" value="1"/>
</dbReference>
<keyword evidence="3" id="KW-1185">Reference proteome</keyword>
<dbReference type="InterPro" id="IPR024096">
    <property type="entry name" value="NO_sig/Golgi_transp_ligand-bd"/>
</dbReference>
<keyword evidence="2" id="KW-0238">DNA-binding</keyword>
<evidence type="ECO:0000313" key="2">
    <source>
        <dbReference type="EMBL" id="RCW40882.1"/>
    </source>
</evidence>
<dbReference type="InterPro" id="IPR051448">
    <property type="entry name" value="CdaR-like_regulators"/>
</dbReference>
<dbReference type="SMART" id="SM00989">
    <property type="entry name" value="V4R"/>
    <property type="match status" value="1"/>
</dbReference>
<comment type="caution">
    <text evidence="2">The sequence shown here is derived from an EMBL/GenBank/DDBJ whole genome shotgun (WGS) entry which is preliminary data.</text>
</comment>
<dbReference type="Gene3D" id="1.10.10.2840">
    <property type="entry name" value="PucR C-terminal helix-turn-helix domain"/>
    <property type="match status" value="1"/>
</dbReference>
<reference evidence="2 3" key="1">
    <citation type="submission" date="2018-07" db="EMBL/GenBank/DDBJ databases">
        <title>Genomic Encyclopedia of Type Strains, Phase III (KMG-III): the genomes of soil and plant-associated and newly described type strains.</title>
        <authorList>
            <person name="Whitman W."/>
        </authorList>
    </citation>
    <scope>NUCLEOTIDE SEQUENCE [LARGE SCALE GENOMIC DNA]</scope>
    <source>
        <strain evidence="2 3">CECT 7506</strain>
    </source>
</reference>
<dbReference type="Pfam" id="PF02830">
    <property type="entry name" value="V4R"/>
    <property type="match status" value="1"/>
</dbReference>
<proteinExistence type="predicted"/>
<gene>
    <name evidence="2" type="ORF">DFP97_1284</name>
</gene>
<name>A0A368VHN0_9BACL</name>
<dbReference type="AlphaFoldDB" id="A0A368VHN0"/>
<dbReference type="Proteomes" id="UP000252415">
    <property type="component" value="Unassembled WGS sequence"/>
</dbReference>
<accession>A0A368VHN0</accession>
<dbReference type="InterPro" id="IPR025736">
    <property type="entry name" value="PucR_C-HTH_dom"/>
</dbReference>
<feature type="domain" description="4-vinyl reductase 4VR" evidence="1">
    <location>
        <begin position="107"/>
        <end position="169"/>
    </location>
</feature>